<evidence type="ECO:0000256" key="2">
    <source>
        <dbReference type="ARBA" id="ARBA00023235"/>
    </source>
</evidence>
<evidence type="ECO:0000256" key="1">
    <source>
        <dbReference type="ARBA" id="ARBA00008270"/>
    </source>
</evidence>
<dbReference type="PANTHER" id="PTHR13774">
    <property type="entry name" value="PHENAZINE BIOSYNTHESIS PROTEIN"/>
    <property type="match status" value="1"/>
</dbReference>
<evidence type="ECO:0000313" key="4">
    <source>
        <dbReference type="EMBL" id="NYE96664.1"/>
    </source>
</evidence>
<comment type="caution">
    <text evidence="4">The sequence shown here is derived from an EMBL/GenBank/DDBJ whole genome shotgun (WGS) entry which is preliminary data.</text>
</comment>
<keyword evidence="2" id="KW-0413">Isomerase</keyword>
<dbReference type="InterPro" id="IPR003719">
    <property type="entry name" value="Phenazine_PhzF-like"/>
</dbReference>
<sequence>MEEGSISDTRHQLKRYSAFTDHGQGGNPAGVVLNAEALDAGARLALANEVGYSETAFVEQGEAPDHYRVRYFSPKAEVPFCGHATIATAVALAELRSPGLLDFSTLAGPVAVETALTPEGISATLRSVPSRIDPVAPTVLAAALRSLGWAEADLDPRYPPRVAYAGAQHLVLVVASRARLAALDYDYAALSELMSAQDWTTLQLVWAESPALFHSRNPFPPGGIIEDPATGAAAAAFGGYLRALKLTEAASQFTILQGEEMGRPSRLLVDLRPGEAGVRVTGLASPIITTG</sequence>
<feature type="active site" evidence="3">
    <location>
        <position position="54"/>
    </location>
</feature>
<dbReference type="AlphaFoldDB" id="A0A7Y9S8A3"/>
<dbReference type="NCBIfam" id="TIGR00654">
    <property type="entry name" value="PhzF_family"/>
    <property type="match status" value="1"/>
</dbReference>
<dbReference type="PIRSF" id="PIRSF016184">
    <property type="entry name" value="PhzC_PhzF"/>
    <property type="match status" value="1"/>
</dbReference>
<reference evidence="4 5" key="1">
    <citation type="submission" date="2020-07" db="EMBL/GenBank/DDBJ databases">
        <title>Sequencing the genomes of 1000 actinobacteria strains.</title>
        <authorList>
            <person name="Klenk H.-P."/>
        </authorList>
    </citation>
    <scope>NUCLEOTIDE SEQUENCE [LARGE SCALE GENOMIC DNA]</scope>
    <source>
        <strain evidence="4 5">DSM 102047</strain>
    </source>
</reference>
<accession>A0A7Y9S8A3</accession>
<comment type="similarity">
    <text evidence="1">Belongs to the PhzF family.</text>
</comment>
<organism evidence="4 5">
    <name type="scientific">Psychromicrobium silvestre</name>
    <dbReference type="NCBI Taxonomy" id="1645614"/>
    <lineage>
        <taxon>Bacteria</taxon>
        <taxon>Bacillati</taxon>
        <taxon>Actinomycetota</taxon>
        <taxon>Actinomycetes</taxon>
        <taxon>Micrococcales</taxon>
        <taxon>Micrococcaceae</taxon>
        <taxon>Psychromicrobium</taxon>
    </lineage>
</organism>
<name>A0A7Y9S8A3_9MICC</name>
<dbReference type="PANTHER" id="PTHR13774:SF39">
    <property type="entry name" value="BIOSYNTHESIS PROTEIN, PUTATIVE-RELATED"/>
    <property type="match status" value="1"/>
</dbReference>
<dbReference type="Gene3D" id="3.10.310.10">
    <property type="entry name" value="Diaminopimelate Epimerase, Chain A, domain 1"/>
    <property type="match status" value="2"/>
</dbReference>
<proteinExistence type="inferred from homology"/>
<evidence type="ECO:0000313" key="5">
    <source>
        <dbReference type="Proteomes" id="UP000521748"/>
    </source>
</evidence>
<dbReference type="EMBL" id="JACBYQ010000002">
    <property type="protein sequence ID" value="NYE96664.1"/>
    <property type="molecule type" value="Genomic_DNA"/>
</dbReference>
<dbReference type="Pfam" id="PF02567">
    <property type="entry name" value="PhzC-PhzF"/>
    <property type="match status" value="1"/>
</dbReference>
<dbReference type="GO" id="GO:0016853">
    <property type="term" value="F:isomerase activity"/>
    <property type="evidence" value="ECO:0007669"/>
    <property type="project" value="UniProtKB-KW"/>
</dbReference>
<dbReference type="GO" id="GO:0005737">
    <property type="term" value="C:cytoplasm"/>
    <property type="evidence" value="ECO:0007669"/>
    <property type="project" value="TreeGrafter"/>
</dbReference>
<dbReference type="RefSeq" id="WP_218847234.1">
    <property type="nucleotide sequence ID" value="NZ_JACBYQ010000002.1"/>
</dbReference>
<protein>
    <submittedName>
        <fullName evidence="4">PhzF family phenazine biosynthesis protein</fullName>
    </submittedName>
</protein>
<dbReference type="Proteomes" id="UP000521748">
    <property type="component" value="Unassembled WGS sequence"/>
</dbReference>
<dbReference type="SUPFAM" id="SSF54506">
    <property type="entry name" value="Diaminopimelate epimerase-like"/>
    <property type="match status" value="1"/>
</dbReference>
<keyword evidence="5" id="KW-1185">Reference proteome</keyword>
<gene>
    <name evidence="4" type="ORF">FHU41_002914</name>
</gene>
<evidence type="ECO:0000256" key="3">
    <source>
        <dbReference type="PIRSR" id="PIRSR016184-1"/>
    </source>
</evidence>